<comment type="caution">
    <text evidence="5">The sequence shown here is derived from an EMBL/GenBank/DDBJ whole genome shotgun (WGS) entry which is preliminary data.</text>
</comment>
<dbReference type="RefSeq" id="WP_179390062.1">
    <property type="nucleotide sequence ID" value="NZ_JACBYQ010000002.1"/>
</dbReference>
<dbReference type="EMBL" id="JACBYQ010000002">
    <property type="protein sequence ID" value="NYE96406.1"/>
    <property type="molecule type" value="Genomic_DNA"/>
</dbReference>
<gene>
    <name evidence="5" type="ORF">FHU41_002656</name>
</gene>
<organism evidence="5 6">
    <name type="scientific">Psychromicrobium silvestre</name>
    <dbReference type="NCBI Taxonomy" id="1645614"/>
    <lineage>
        <taxon>Bacteria</taxon>
        <taxon>Bacillati</taxon>
        <taxon>Actinomycetota</taxon>
        <taxon>Actinomycetes</taxon>
        <taxon>Micrococcales</taxon>
        <taxon>Micrococcaceae</taxon>
        <taxon>Psychromicrobium</taxon>
    </lineage>
</organism>
<dbReference type="InterPro" id="IPR005025">
    <property type="entry name" value="FMN_Rdtase-like_dom"/>
</dbReference>
<keyword evidence="2" id="KW-0288">FMN</keyword>
<dbReference type="InterPro" id="IPR029039">
    <property type="entry name" value="Flavoprotein-like_sf"/>
</dbReference>
<dbReference type="NCBIfam" id="TIGR04037">
    <property type="entry name" value="LLM_duo_CE1759"/>
    <property type="match status" value="1"/>
</dbReference>
<dbReference type="InterPro" id="IPR051814">
    <property type="entry name" value="NAD(P)H-dep_FMN_reductase"/>
</dbReference>
<feature type="domain" description="NADPH-dependent FMN reductase-like" evidence="4">
    <location>
        <begin position="5"/>
        <end position="153"/>
    </location>
</feature>
<keyword evidence="1" id="KW-0285">Flavoprotein</keyword>
<reference evidence="5 6" key="1">
    <citation type="submission" date="2020-07" db="EMBL/GenBank/DDBJ databases">
        <title>Sequencing the genomes of 1000 actinobacteria strains.</title>
        <authorList>
            <person name="Klenk H.-P."/>
        </authorList>
    </citation>
    <scope>NUCLEOTIDE SEQUENCE [LARGE SCALE GENOMIC DNA]</scope>
    <source>
        <strain evidence="5 6">DSM 102047</strain>
    </source>
</reference>
<sequence length="202" mass="21159">MERSVVVISAGLGSPSSSRLLADQLSAASLAELGKLGEPATVHTVELRDLAVEMANNLVTGYAAPALQRVLDQVAQADALIAVTPVFSASYSGLFKTFFDLIDPKSLDGTPALLGATGGTARHSLMIEHAMRPLFGYLRARVMPTGVFAGPDDWGDSRMAQRVSQAAAELAAVLHGVSRPSQAAAMESLPFEQLLANITAEN</sequence>
<dbReference type="SUPFAM" id="SSF52218">
    <property type="entry name" value="Flavoproteins"/>
    <property type="match status" value="1"/>
</dbReference>
<name>A0A7Y9LVL8_9MICC</name>
<dbReference type="GO" id="GO:0052873">
    <property type="term" value="F:FMN reductase (NADPH) activity"/>
    <property type="evidence" value="ECO:0007669"/>
    <property type="project" value="UniProtKB-EC"/>
</dbReference>
<evidence type="ECO:0000313" key="5">
    <source>
        <dbReference type="EMBL" id="NYE96406.1"/>
    </source>
</evidence>
<dbReference type="InterPro" id="IPR023932">
    <property type="entry name" value="CE1759_FMN_reduct"/>
</dbReference>
<dbReference type="PANTHER" id="PTHR43408">
    <property type="entry name" value="FMN REDUCTASE (NADPH)"/>
    <property type="match status" value="1"/>
</dbReference>
<proteinExistence type="predicted"/>
<evidence type="ECO:0000256" key="3">
    <source>
        <dbReference type="ARBA" id="ARBA00023002"/>
    </source>
</evidence>
<dbReference type="EC" id="1.5.1.38" evidence="5"/>
<evidence type="ECO:0000256" key="2">
    <source>
        <dbReference type="ARBA" id="ARBA00022643"/>
    </source>
</evidence>
<protein>
    <submittedName>
        <fullName evidence="5">FMN reductase</fullName>
        <ecNumber evidence="5">1.5.1.38</ecNumber>
    </submittedName>
</protein>
<accession>A0A7Y9LVL8</accession>
<evidence type="ECO:0000256" key="1">
    <source>
        <dbReference type="ARBA" id="ARBA00022630"/>
    </source>
</evidence>
<dbReference type="Gene3D" id="3.40.50.360">
    <property type="match status" value="1"/>
</dbReference>
<dbReference type="PANTHER" id="PTHR43408:SF2">
    <property type="entry name" value="FMN REDUCTASE (NADPH)"/>
    <property type="match status" value="1"/>
</dbReference>
<keyword evidence="6" id="KW-1185">Reference proteome</keyword>
<dbReference type="Pfam" id="PF03358">
    <property type="entry name" value="FMN_red"/>
    <property type="match status" value="1"/>
</dbReference>
<dbReference type="AlphaFoldDB" id="A0A7Y9LVL8"/>
<evidence type="ECO:0000313" key="6">
    <source>
        <dbReference type="Proteomes" id="UP000521748"/>
    </source>
</evidence>
<dbReference type="Proteomes" id="UP000521748">
    <property type="component" value="Unassembled WGS sequence"/>
</dbReference>
<evidence type="ECO:0000259" key="4">
    <source>
        <dbReference type="Pfam" id="PF03358"/>
    </source>
</evidence>
<keyword evidence="3 5" id="KW-0560">Oxidoreductase</keyword>